<proteinExistence type="predicted"/>
<dbReference type="PIRSF" id="PIRSF037663">
    <property type="entry name" value="Acetyltransf_GNAT_prd"/>
    <property type="match status" value="1"/>
</dbReference>
<comment type="caution">
    <text evidence="2">The sequence shown here is derived from an EMBL/GenBank/DDBJ whole genome shotgun (WGS) entry which is preliminary data.</text>
</comment>
<dbReference type="InterPro" id="IPR016181">
    <property type="entry name" value="Acyl_CoA_acyltransferase"/>
</dbReference>
<dbReference type="EMBL" id="JAUSTZ010000004">
    <property type="protein sequence ID" value="MDQ0226072.1"/>
    <property type="molecule type" value="Genomic_DNA"/>
</dbReference>
<evidence type="ECO:0000259" key="1">
    <source>
        <dbReference type="PROSITE" id="PS51186"/>
    </source>
</evidence>
<dbReference type="PROSITE" id="PS51186">
    <property type="entry name" value="GNAT"/>
    <property type="match status" value="1"/>
</dbReference>
<dbReference type="Pfam" id="PF00583">
    <property type="entry name" value="Acetyltransf_1"/>
    <property type="match status" value="1"/>
</dbReference>
<organism evidence="2 3">
    <name type="scientific">Metabacillus niabensis</name>
    <dbReference type="NCBI Taxonomy" id="324854"/>
    <lineage>
        <taxon>Bacteria</taxon>
        <taxon>Bacillati</taxon>
        <taxon>Bacillota</taxon>
        <taxon>Bacilli</taxon>
        <taxon>Bacillales</taxon>
        <taxon>Bacillaceae</taxon>
        <taxon>Metabacillus</taxon>
    </lineage>
</organism>
<dbReference type="Gene3D" id="3.40.630.30">
    <property type="match status" value="1"/>
</dbReference>
<sequence length="146" mass="16798">MEIRNITVEDYDKVINVLNEWWGGRQMTHLLPRLFFEHFQPTSFIVEENGHLSAFIIGFVSQSDPNQAYIHFVGVHPKLRKNGVARKLYELFFEQVRILGCNKVHCITSPINKGSIAYHKSMGFSVSLAPDYEGIGQDRILFSKDI</sequence>
<evidence type="ECO:0000313" key="2">
    <source>
        <dbReference type="EMBL" id="MDQ0226072.1"/>
    </source>
</evidence>
<evidence type="ECO:0000313" key="3">
    <source>
        <dbReference type="Proteomes" id="UP001232245"/>
    </source>
</evidence>
<protein>
    <submittedName>
        <fullName evidence="2">GNAT superfamily acetyltransferase</fullName>
    </submittedName>
</protein>
<dbReference type="SUPFAM" id="SSF55729">
    <property type="entry name" value="Acyl-CoA N-acyltransferases (Nat)"/>
    <property type="match status" value="1"/>
</dbReference>
<dbReference type="InterPro" id="IPR000182">
    <property type="entry name" value="GNAT_dom"/>
</dbReference>
<reference evidence="2 3" key="1">
    <citation type="submission" date="2023-07" db="EMBL/GenBank/DDBJ databases">
        <title>Genomic Encyclopedia of Type Strains, Phase IV (KMG-IV): sequencing the most valuable type-strain genomes for metagenomic binning, comparative biology and taxonomic classification.</title>
        <authorList>
            <person name="Goeker M."/>
        </authorList>
    </citation>
    <scope>NUCLEOTIDE SEQUENCE [LARGE SCALE GENOMIC DNA]</scope>
    <source>
        <strain evidence="2 3">DSM 17723</strain>
    </source>
</reference>
<feature type="domain" description="N-acetyltransferase" evidence="1">
    <location>
        <begin position="1"/>
        <end position="146"/>
    </location>
</feature>
<dbReference type="InterPro" id="IPR017255">
    <property type="entry name" value="AcTrfase_GNAT_prd"/>
</dbReference>
<dbReference type="RefSeq" id="WP_095300170.1">
    <property type="nucleotide sequence ID" value="NZ_CADEPK010000232.1"/>
</dbReference>
<gene>
    <name evidence="2" type="ORF">J2S02_002417</name>
</gene>
<dbReference type="Proteomes" id="UP001232245">
    <property type="component" value="Unassembled WGS sequence"/>
</dbReference>
<name>A0ABT9Z2L7_9BACI</name>
<keyword evidence="3" id="KW-1185">Reference proteome</keyword>
<accession>A0ABT9Z2L7</accession>
<dbReference type="CDD" id="cd04301">
    <property type="entry name" value="NAT_SF"/>
    <property type="match status" value="1"/>
</dbReference>